<dbReference type="KEGG" id="serw:FY030_14725"/>
<gene>
    <name evidence="2" type="ORF">FY030_14725</name>
</gene>
<dbReference type="Proteomes" id="UP000326546">
    <property type="component" value="Chromosome"/>
</dbReference>
<sequence>MFSGLDQTALLWIILGLLVVLAGVGLAISMSSSRDVLRGIPLVLDGAEEEQDDEDDDESGTRAG</sequence>
<reference evidence="2 3" key="1">
    <citation type="submission" date="2019-09" db="EMBL/GenBank/DDBJ databases">
        <title>Serinicoccus pratensis sp. nov., isolated from meadow soil.</title>
        <authorList>
            <person name="Zhang W."/>
        </authorList>
    </citation>
    <scope>NUCLEOTIDE SEQUENCE [LARGE SCALE GENOMIC DNA]</scope>
    <source>
        <strain evidence="2 3">W204</strain>
    </source>
</reference>
<evidence type="ECO:0000256" key="1">
    <source>
        <dbReference type="SAM" id="Phobius"/>
    </source>
</evidence>
<keyword evidence="1" id="KW-0812">Transmembrane</keyword>
<accession>A0A5J6V7H1</accession>
<proteinExistence type="predicted"/>
<keyword evidence="3" id="KW-1185">Reference proteome</keyword>
<dbReference type="EMBL" id="CP044427">
    <property type="protein sequence ID" value="QFG69785.1"/>
    <property type="molecule type" value="Genomic_DNA"/>
</dbReference>
<keyword evidence="1" id="KW-1133">Transmembrane helix</keyword>
<protein>
    <submittedName>
        <fullName evidence="2">Uncharacterized protein</fullName>
    </submittedName>
</protein>
<evidence type="ECO:0000313" key="3">
    <source>
        <dbReference type="Proteomes" id="UP000326546"/>
    </source>
</evidence>
<keyword evidence="1" id="KW-0472">Membrane</keyword>
<organism evidence="2 3">
    <name type="scientific">Ornithinimicrobium pratense</name>
    <dbReference type="NCBI Taxonomy" id="2593973"/>
    <lineage>
        <taxon>Bacteria</taxon>
        <taxon>Bacillati</taxon>
        <taxon>Actinomycetota</taxon>
        <taxon>Actinomycetes</taxon>
        <taxon>Micrococcales</taxon>
        <taxon>Ornithinimicrobiaceae</taxon>
        <taxon>Ornithinimicrobium</taxon>
    </lineage>
</organism>
<dbReference type="RefSeq" id="WP_158062279.1">
    <property type="nucleotide sequence ID" value="NZ_CP044427.1"/>
</dbReference>
<dbReference type="AlphaFoldDB" id="A0A5J6V7H1"/>
<evidence type="ECO:0000313" key="2">
    <source>
        <dbReference type="EMBL" id="QFG69785.1"/>
    </source>
</evidence>
<name>A0A5J6V7H1_9MICO</name>
<feature type="transmembrane region" description="Helical" evidence="1">
    <location>
        <begin position="12"/>
        <end position="30"/>
    </location>
</feature>